<feature type="domain" description="Integrase catalytic" evidence="1">
    <location>
        <begin position="140"/>
        <end position="304"/>
    </location>
</feature>
<dbReference type="InterPro" id="IPR036397">
    <property type="entry name" value="RNaseH_sf"/>
</dbReference>
<dbReference type="InterPro" id="IPR012337">
    <property type="entry name" value="RNaseH-like_sf"/>
</dbReference>
<dbReference type="AlphaFoldDB" id="A0A1I4WTS5"/>
<dbReference type="Pfam" id="PF13565">
    <property type="entry name" value="HTH_32"/>
    <property type="match status" value="1"/>
</dbReference>
<dbReference type="NCBIfam" id="NF033577">
    <property type="entry name" value="transpos_IS481"/>
    <property type="match status" value="1"/>
</dbReference>
<dbReference type="EMBL" id="FOUZ01000007">
    <property type="protein sequence ID" value="SFN17174.1"/>
    <property type="molecule type" value="Genomic_DNA"/>
</dbReference>
<dbReference type="InterPro" id="IPR036388">
    <property type="entry name" value="WH-like_DNA-bd_sf"/>
</dbReference>
<dbReference type="SUPFAM" id="SSF53098">
    <property type="entry name" value="Ribonuclease H-like"/>
    <property type="match status" value="1"/>
</dbReference>
<dbReference type="PROSITE" id="PS50994">
    <property type="entry name" value="INTEGRASE"/>
    <property type="match status" value="1"/>
</dbReference>
<dbReference type="GO" id="GO:0015074">
    <property type="term" value="P:DNA integration"/>
    <property type="evidence" value="ECO:0007669"/>
    <property type="project" value="InterPro"/>
</dbReference>
<evidence type="ECO:0000313" key="3">
    <source>
        <dbReference type="Proteomes" id="UP000199149"/>
    </source>
</evidence>
<organism evidence="2 3">
    <name type="scientific">Algoriella xinjiangensis</name>
    <dbReference type="NCBI Taxonomy" id="684065"/>
    <lineage>
        <taxon>Bacteria</taxon>
        <taxon>Pseudomonadati</taxon>
        <taxon>Bacteroidota</taxon>
        <taxon>Flavobacteriia</taxon>
        <taxon>Flavobacteriales</taxon>
        <taxon>Weeksellaceae</taxon>
        <taxon>Algoriella</taxon>
    </lineage>
</organism>
<dbReference type="Pfam" id="PF13683">
    <property type="entry name" value="rve_3"/>
    <property type="match status" value="1"/>
</dbReference>
<sequence length="305" mass="36659">MIMKKTKEIQTYLTFIKKLQVLTYAKEYGNNSIAYKFYGVKKSTFYKWKKAYDKHGEDGLLRKKPIPGNFPNQIKQEIVDKVLELRKEHKLGTWRIKWYLERYHAIYISESSVYRILKRYNIGPLDRKVSIRAMHSIRYEKETPGHHVQVDVKFLIFHDINGNKIKRFQYTAIDDATRIRALKIYEKHNQLSSIDFINYVIEKFPFRINTIQTDNGHEFQSKFHWHVQDLGMRHRFIKVGTPQLNGKVERSHLTDKKEFYQLLSYTDDVDLNQKLEQWENFYNFNRPHGAFKGKTPYEILKAKLK</sequence>
<keyword evidence="3" id="KW-1185">Reference proteome</keyword>
<dbReference type="InterPro" id="IPR009057">
    <property type="entry name" value="Homeodomain-like_sf"/>
</dbReference>
<dbReference type="InterPro" id="IPR047656">
    <property type="entry name" value="IS481-like_transpos"/>
</dbReference>
<evidence type="ECO:0000313" key="2">
    <source>
        <dbReference type="EMBL" id="SFN17174.1"/>
    </source>
</evidence>
<dbReference type="Gene3D" id="3.30.420.10">
    <property type="entry name" value="Ribonuclease H-like superfamily/Ribonuclease H"/>
    <property type="match status" value="1"/>
</dbReference>
<reference evidence="3" key="1">
    <citation type="submission" date="2016-10" db="EMBL/GenBank/DDBJ databases">
        <authorList>
            <person name="Varghese N."/>
            <person name="Submissions S."/>
        </authorList>
    </citation>
    <scope>NUCLEOTIDE SEQUENCE [LARGE SCALE GENOMIC DNA]</scope>
    <source>
        <strain evidence="3">XJ109</strain>
    </source>
</reference>
<dbReference type="SUPFAM" id="SSF46689">
    <property type="entry name" value="Homeodomain-like"/>
    <property type="match status" value="1"/>
</dbReference>
<dbReference type="PANTHER" id="PTHR35004">
    <property type="entry name" value="TRANSPOSASE RV3428C-RELATED"/>
    <property type="match status" value="1"/>
</dbReference>
<evidence type="ECO:0000259" key="1">
    <source>
        <dbReference type="PROSITE" id="PS50994"/>
    </source>
</evidence>
<accession>A0A1I4WTS5</accession>
<gene>
    <name evidence="2" type="ORF">SAMN05421738_107182</name>
</gene>
<name>A0A1I4WTS5_9FLAO</name>
<dbReference type="InterPro" id="IPR001584">
    <property type="entry name" value="Integrase_cat-core"/>
</dbReference>
<dbReference type="Gene3D" id="1.10.10.10">
    <property type="entry name" value="Winged helix-like DNA-binding domain superfamily/Winged helix DNA-binding domain"/>
    <property type="match status" value="1"/>
</dbReference>
<proteinExistence type="predicted"/>
<dbReference type="STRING" id="684065.SAMN05421738_107182"/>
<dbReference type="GO" id="GO:0003676">
    <property type="term" value="F:nucleic acid binding"/>
    <property type="evidence" value="ECO:0007669"/>
    <property type="project" value="InterPro"/>
</dbReference>
<dbReference type="PANTHER" id="PTHR35004:SF7">
    <property type="entry name" value="INTEGRASE PROTEIN"/>
    <property type="match status" value="1"/>
</dbReference>
<protein>
    <submittedName>
        <fullName evidence="2">Transposase</fullName>
    </submittedName>
</protein>
<dbReference type="Proteomes" id="UP000199149">
    <property type="component" value="Unassembled WGS sequence"/>
</dbReference>